<evidence type="ECO:0000313" key="2">
    <source>
        <dbReference type="EMBL" id="KAK8838303.1"/>
    </source>
</evidence>
<keyword evidence="3" id="KW-1185">Reference proteome</keyword>
<dbReference type="PROSITE" id="PS50011">
    <property type="entry name" value="PROTEIN_KINASE_DOM"/>
    <property type="match status" value="1"/>
</dbReference>
<protein>
    <recommendedName>
        <fullName evidence="1">Protein kinase domain-containing protein</fullName>
    </recommendedName>
</protein>
<dbReference type="PRINTS" id="PR00109">
    <property type="entry name" value="TYRKINASE"/>
</dbReference>
<dbReference type="Pfam" id="PF07714">
    <property type="entry name" value="PK_Tyr_Ser-Thr"/>
    <property type="match status" value="1"/>
</dbReference>
<dbReference type="InterPro" id="IPR051681">
    <property type="entry name" value="Ser/Thr_Kinases-Pseudokinases"/>
</dbReference>
<dbReference type="InterPro" id="IPR011009">
    <property type="entry name" value="Kinase-like_dom_sf"/>
</dbReference>
<evidence type="ECO:0000259" key="1">
    <source>
        <dbReference type="PROSITE" id="PS50011"/>
    </source>
</evidence>
<dbReference type="InterPro" id="IPR000719">
    <property type="entry name" value="Prot_kinase_dom"/>
</dbReference>
<evidence type="ECO:0000313" key="3">
    <source>
        <dbReference type="Proteomes" id="UP001470230"/>
    </source>
</evidence>
<dbReference type="InterPro" id="IPR008271">
    <property type="entry name" value="Ser/Thr_kinase_AS"/>
</dbReference>
<reference evidence="2 3" key="1">
    <citation type="submission" date="2024-04" db="EMBL/GenBank/DDBJ databases">
        <title>Tritrichomonas musculus Genome.</title>
        <authorList>
            <person name="Alves-Ferreira E."/>
            <person name="Grigg M."/>
            <person name="Lorenzi H."/>
            <person name="Galac M."/>
        </authorList>
    </citation>
    <scope>NUCLEOTIDE SEQUENCE [LARGE SCALE GENOMIC DNA]</scope>
    <source>
        <strain evidence="2 3">EAF2021</strain>
    </source>
</reference>
<sequence>MIQKFGDVYLAVCKDNHEKYAVKVSKLKINEETKYSNEALSMFREVNLMSSFNFPTILKFIGYSPTNFEGKFYPTIIMEFCVNDTLADIIEKENKGIAPEGWNDTMKLINIYGIAAGMKYLHQQGIIHRDLKSQNILMNELLCPKIADFGLSKMMKVSEESSSLNYQSLSKAAGTTLYMAPEILAGEQYSKEGDVYAFSIIVYEIVTGMKPFPDFTIYQLIKTVIDGGRPKFVDDIPQHYRDLIERCWDKSPSKRPTFEIIVDELKNDLSFITDNIDESLYLDFIDFVDNYQSTFDLYKKHILFDDFVKGKHGNTTT</sequence>
<feature type="domain" description="Protein kinase" evidence="1">
    <location>
        <begin position="1"/>
        <end position="272"/>
    </location>
</feature>
<proteinExistence type="predicted"/>
<dbReference type="SUPFAM" id="SSF56112">
    <property type="entry name" value="Protein kinase-like (PK-like)"/>
    <property type="match status" value="1"/>
</dbReference>
<dbReference type="Proteomes" id="UP001470230">
    <property type="component" value="Unassembled WGS sequence"/>
</dbReference>
<dbReference type="InterPro" id="IPR001245">
    <property type="entry name" value="Ser-Thr/Tyr_kinase_cat_dom"/>
</dbReference>
<dbReference type="SMART" id="SM00220">
    <property type="entry name" value="S_TKc"/>
    <property type="match status" value="1"/>
</dbReference>
<dbReference type="PANTHER" id="PTHR44329">
    <property type="entry name" value="SERINE/THREONINE-PROTEIN KINASE TNNI3K-RELATED"/>
    <property type="match status" value="1"/>
</dbReference>
<dbReference type="PANTHER" id="PTHR44329:SF214">
    <property type="entry name" value="PROTEIN KINASE DOMAIN-CONTAINING PROTEIN"/>
    <property type="match status" value="1"/>
</dbReference>
<name>A0ABR2GWK0_9EUKA</name>
<accession>A0ABR2GWK0</accession>
<dbReference type="PROSITE" id="PS00108">
    <property type="entry name" value="PROTEIN_KINASE_ST"/>
    <property type="match status" value="1"/>
</dbReference>
<organism evidence="2 3">
    <name type="scientific">Tritrichomonas musculus</name>
    <dbReference type="NCBI Taxonomy" id="1915356"/>
    <lineage>
        <taxon>Eukaryota</taxon>
        <taxon>Metamonada</taxon>
        <taxon>Parabasalia</taxon>
        <taxon>Tritrichomonadida</taxon>
        <taxon>Tritrichomonadidae</taxon>
        <taxon>Tritrichomonas</taxon>
    </lineage>
</organism>
<comment type="caution">
    <text evidence="2">The sequence shown here is derived from an EMBL/GenBank/DDBJ whole genome shotgun (WGS) entry which is preliminary data.</text>
</comment>
<dbReference type="EMBL" id="JAPFFF010000056">
    <property type="protein sequence ID" value="KAK8838303.1"/>
    <property type="molecule type" value="Genomic_DNA"/>
</dbReference>
<dbReference type="Gene3D" id="1.10.510.10">
    <property type="entry name" value="Transferase(Phosphotransferase) domain 1"/>
    <property type="match status" value="1"/>
</dbReference>
<gene>
    <name evidence="2" type="ORF">M9Y10_035726</name>
</gene>